<gene>
    <name evidence="2" type="ORF">L207DRAFT_586135</name>
</gene>
<reference evidence="2 3" key="1">
    <citation type="submission" date="2016-04" db="EMBL/GenBank/DDBJ databases">
        <title>A degradative enzymes factory behind the ericoid mycorrhizal symbiosis.</title>
        <authorList>
            <consortium name="DOE Joint Genome Institute"/>
            <person name="Martino E."/>
            <person name="Morin E."/>
            <person name="Grelet G."/>
            <person name="Kuo A."/>
            <person name="Kohler A."/>
            <person name="Daghino S."/>
            <person name="Barry K."/>
            <person name="Choi C."/>
            <person name="Cichocki N."/>
            <person name="Clum A."/>
            <person name="Copeland A."/>
            <person name="Hainaut M."/>
            <person name="Haridas S."/>
            <person name="Labutti K."/>
            <person name="Lindquist E."/>
            <person name="Lipzen A."/>
            <person name="Khouja H.-R."/>
            <person name="Murat C."/>
            <person name="Ohm R."/>
            <person name="Olson A."/>
            <person name="Spatafora J."/>
            <person name="Veneault-Fourrey C."/>
            <person name="Henrissat B."/>
            <person name="Grigoriev I."/>
            <person name="Martin F."/>
            <person name="Perotto S."/>
        </authorList>
    </citation>
    <scope>NUCLEOTIDE SEQUENCE [LARGE SCALE GENOMIC DNA]</scope>
    <source>
        <strain evidence="2 3">F</strain>
    </source>
</reference>
<protein>
    <submittedName>
        <fullName evidence="2">Uncharacterized protein</fullName>
    </submittedName>
</protein>
<accession>A0A2J6RH16</accession>
<dbReference type="EMBL" id="KZ613949">
    <property type="protein sequence ID" value="PMD37805.1"/>
    <property type="molecule type" value="Genomic_DNA"/>
</dbReference>
<dbReference type="AlphaFoldDB" id="A0A2J6RH16"/>
<name>A0A2J6RH16_HYAVF</name>
<dbReference type="Proteomes" id="UP000235786">
    <property type="component" value="Unassembled WGS sequence"/>
</dbReference>
<evidence type="ECO:0000313" key="2">
    <source>
        <dbReference type="EMBL" id="PMD37805.1"/>
    </source>
</evidence>
<feature type="signal peptide" evidence="1">
    <location>
        <begin position="1"/>
        <end position="19"/>
    </location>
</feature>
<feature type="chain" id="PRO_5014440798" evidence="1">
    <location>
        <begin position="20"/>
        <end position="112"/>
    </location>
</feature>
<keyword evidence="1" id="KW-0732">Signal</keyword>
<evidence type="ECO:0000313" key="3">
    <source>
        <dbReference type="Proteomes" id="UP000235786"/>
    </source>
</evidence>
<sequence length="112" mass="12656">MKLSHALFTLMTLSKASNACVHAWGGVVGANALDYAFLEDNGTRFCDSQVHGWYIDQDGHFSIRCTDDRIYAFTQDGTTAWYGYPGFSGSFQQNPWVVDHTTFDWNVKEWGC</sequence>
<keyword evidence="3" id="KW-1185">Reference proteome</keyword>
<dbReference type="OrthoDB" id="2827110at2759"/>
<organism evidence="2 3">
    <name type="scientific">Hyaloscypha variabilis (strain UAMH 11265 / GT02V1 / F)</name>
    <name type="common">Meliniomyces variabilis</name>
    <dbReference type="NCBI Taxonomy" id="1149755"/>
    <lineage>
        <taxon>Eukaryota</taxon>
        <taxon>Fungi</taxon>
        <taxon>Dikarya</taxon>
        <taxon>Ascomycota</taxon>
        <taxon>Pezizomycotina</taxon>
        <taxon>Leotiomycetes</taxon>
        <taxon>Helotiales</taxon>
        <taxon>Hyaloscyphaceae</taxon>
        <taxon>Hyaloscypha</taxon>
        <taxon>Hyaloscypha variabilis</taxon>
    </lineage>
</organism>
<proteinExistence type="predicted"/>
<evidence type="ECO:0000256" key="1">
    <source>
        <dbReference type="SAM" id="SignalP"/>
    </source>
</evidence>